<dbReference type="InterPro" id="IPR013149">
    <property type="entry name" value="ADH-like_C"/>
</dbReference>
<dbReference type="Pfam" id="PF16884">
    <property type="entry name" value="ADH_N_2"/>
    <property type="match status" value="1"/>
</dbReference>
<organism evidence="3 4">
    <name type="scientific">Coemansia asiatica</name>
    <dbReference type="NCBI Taxonomy" id="1052880"/>
    <lineage>
        <taxon>Eukaryota</taxon>
        <taxon>Fungi</taxon>
        <taxon>Fungi incertae sedis</taxon>
        <taxon>Zoopagomycota</taxon>
        <taxon>Kickxellomycotina</taxon>
        <taxon>Kickxellomycetes</taxon>
        <taxon>Kickxellales</taxon>
        <taxon>Kickxellaceae</taxon>
        <taxon>Coemansia</taxon>
    </lineage>
</organism>
<dbReference type="SUPFAM" id="SSF51735">
    <property type="entry name" value="NAD(P)-binding Rossmann-fold domains"/>
    <property type="match status" value="1"/>
</dbReference>
<dbReference type="EMBL" id="JANBOH010000484">
    <property type="protein sequence ID" value="KAJ1642103.1"/>
    <property type="molecule type" value="Genomic_DNA"/>
</dbReference>
<evidence type="ECO:0000313" key="3">
    <source>
        <dbReference type="EMBL" id="KAJ1642103.1"/>
    </source>
</evidence>
<name>A0A9W7XDA2_9FUNG</name>
<dbReference type="FunFam" id="3.40.50.720:FF:000121">
    <property type="entry name" value="Prostaglandin reductase 2"/>
    <property type="match status" value="1"/>
</dbReference>
<dbReference type="GO" id="GO:0016628">
    <property type="term" value="F:oxidoreductase activity, acting on the CH-CH group of donors, NAD or NADP as acceptor"/>
    <property type="evidence" value="ECO:0007669"/>
    <property type="project" value="InterPro"/>
</dbReference>
<dbReference type="Pfam" id="PF00107">
    <property type="entry name" value="ADH_zinc_N"/>
    <property type="match status" value="1"/>
</dbReference>
<dbReference type="InterPro" id="IPR045010">
    <property type="entry name" value="MDR_fam"/>
</dbReference>
<dbReference type="PROSITE" id="PS01162">
    <property type="entry name" value="QOR_ZETA_CRYSTAL"/>
    <property type="match status" value="1"/>
</dbReference>
<dbReference type="InterPro" id="IPR041694">
    <property type="entry name" value="ADH_N_2"/>
</dbReference>
<dbReference type="CDD" id="cd05288">
    <property type="entry name" value="PGDH"/>
    <property type="match status" value="1"/>
</dbReference>
<dbReference type="PANTHER" id="PTHR43205:SF7">
    <property type="entry name" value="PROSTAGLANDIN REDUCTASE 1"/>
    <property type="match status" value="1"/>
</dbReference>
<dbReference type="SUPFAM" id="SSF50129">
    <property type="entry name" value="GroES-like"/>
    <property type="match status" value="1"/>
</dbReference>
<sequence length="319" mass="34675">MPSAENMDEGSILVRTLHLSCDPYLKGCISTMFKDSPFAIKPGEVVCGIGIGVVEASTSPEFNVGDMVSGFRVPWQTRFVTKTEGFSKIEVDSKIKAIDYLGVLSMPSFTAYVGLVTVGKPKEDETLLVSSAAGGVGQMVVQLAKARGMRVVATAGSDDKVEFIKSLGADVAFNYKTCGSFADAIKKHVPEGIDLYFDNVGGEFLEAAVANMKDFGRIVLCGMMSQYSLAPEMRYGVKNMFDVVTKRLSINGYNVGDHYARPEYQSFIEEVSTLYRKDKLKYRIAETRGLENAPQALLDLLDSKVCGKPVISIASDSQV</sequence>
<dbReference type="Proteomes" id="UP001145021">
    <property type="component" value="Unassembled WGS sequence"/>
</dbReference>
<proteinExistence type="predicted"/>
<keyword evidence="4" id="KW-1185">Reference proteome</keyword>
<protein>
    <recommendedName>
        <fullName evidence="2">Enoyl reductase (ER) domain-containing protein</fullName>
    </recommendedName>
</protein>
<comment type="caution">
    <text evidence="3">The sequence shown here is derived from an EMBL/GenBank/DDBJ whole genome shotgun (WGS) entry which is preliminary data.</text>
</comment>
<evidence type="ECO:0000256" key="1">
    <source>
        <dbReference type="ARBA" id="ARBA00023002"/>
    </source>
</evidence>
<gene>
    <name evidence="3" type="ORF">LPJ64_006019</name>
</gene>
<dbReference type="InterPro" id="IPR011032">
    <property type="entry name" value="GroES-like_sf"/>
</dbReference>
<dbReference type="InterPro" id="IPR020843">
    <property type="entry name" value="ER"/>
</dbReference>
<keyword evidence="1" id="KW-0560">Oxidoreductase</keyword>
<accession>A0A9W7XDA2</accession>
<dbReference type="Gene3D" id="3.90.180.10">
    <property type="entry name" value="Medium-chain alcohol dehydrogenases, catalytic domain"/>
    <property type="match status" value="1"/>
</dbReference>
<dbReference type="Gene3D" id="3.40.50.720">
    <property type="entry name" value="NAD(P)-binding Rossmann-like Domain"/>
    <property type="match status" value="1"/>
</dbReference>
<dbReference type="InterPro" id="IPR002364">
    <property type="entry name" value="Quin_OxRdtase/zeta-crystal_CS"/>
</dbReference>
<dbReference type="SMART" id="SM00829">
    <property type="entry name" value="PKS_ER"/>
    <property type="match status" value="1"/>
</dbReference>
<feature type="domain" description="Enoyl reductase (ER)" evidence="2">
    <location>
        <begin position="27"/>
        <end position="311"/>
    </location>
</feature>
<dbReference type="PANTHER" id="PTHR43205">
    <property type="entry name" value="PROSTAGLANDIN REDUCTASE"/>
    <property type="match status" value="1"/>
</dbReference>
<evidence type="ECO:0000259" key="2">
    <source>
        <dbReference type="SMART" id="SM00829"/>
    </source>
</evidence>
<reference evidence="3" key="1">
    <citation type="submission" date="2022-07" db="EMBL/GenBank/DDBJ databases">
        <title>Phylogenomic reconstructions and comparative analyses of Kickxellomycotina fungi.</title>
        <authorList>
            <person name="Reynolds N.K."/>
            <person name="Stajich J.E."/>
            <person name="Barry K."/>
            <person name="Grigoriev I.V."/>
            <person name="Crous P."/>
            <person name="Smith M.E."/>
        </authorList>
    </citation>
    <scope>NUCLEOTIDE SEQUENCE</scope>
    <source>
        <strain evidence="3">NBRC 105413</strain>
    </source>
</reference>
<evidence type="ECO:0000313" key="4">
    <source>
        <dbReference type="Proteomes" id="UP001145021"/>
    </source>
</evidence>
<dbReference type="InterPro" id="IPR036291">
    <property type="entry name" value="NAD(P)-bd_dom_sf"/>
</dbReference>
<dbReference type="GO" id="GO:0008270">
    <property type="term" value="F:zinc ion binding"/>
    <property type="evidence" value="ECO:0007669"/>
    <property type="project" value="InterPro"/>
</dbReference>
<dbReference type="AlphaFoldDB" id="A0A9W7XDA2"/>